<evidence type="ECO:0000256" key="3">
    <source>
        <dbReference type="ARBA" id="ARBA00012916"/>
    </source>
</evidence>
<dbReference type="CDD" id="cd00714">
    <property type="entry name" value="GFAT"/>
    <property type="match status" value="1"/>
</dbReference>
<comment type="caution">
    <text evidence="13">The sequence shown here is derived from an EMBL/GenBank/DDBJ whole genome shotgun (WGS) entry which is preliminary data.</text>
</comment>
<organism evidence="13 14">
    <name type="scientific">Parashewanella curva</name>
    <dbReference type="NCBI Taxonomy" id="2338552"/>
    <lineage>
        <taxon>Bacteria</taxon>
        <taxon>Pseudomonadati</taxon>
        <taxon>Pseudomonadota</taxon>
        <taxon>Gammaproteobacteria</taxon>
        <taxon>Alteromonadales</taxon>
        <taxon>Shewanellaceae</taxon>
        <taxon>Parashewanella</taxon>
    </lineage>
</organism>
<dbReference type="GO" id="GO:0005829">
    <property type="term" value="C:cytosol"/>
    <property type="evidence" value="ECO:0007669"/>
    <property type="project" value="TreeGrafter"/>
</dbReference>
<dbReference type="GO" id="GO:0006047">
    <property type="term" value="P:UDP-N-acetylglucosamine metabolic process"/>
    <property type="evidence" value="ECO:0007669"/>
    <property type="project" value="TreeGrafter"/>
</dbReference>
<dbReference type="CDD" id="cd05009">
    <property type="entry name" value="SIS_GlmS_GlmD_2"/>
    <property type="match status" value="1"/>
</dbReference>
<dbReference type="GO" id="GO:0046349">
    <property type="term" value="P:amino sugar biosynthetic process"/>
    <property type="evidence" value="ECO:0007669"/>
    <property type="project" value="UniProtKB-ARBA"/>
</dbReference>
<dbReference type="EMBL" id="QZEI01000011">
    <property type="protein sequence ID" value="RLV60857.1"/>
    <property type="molecule type" value="Genomic_DNA"/>
</dbReference>
<dbReference type="InterPro" id="IPR047084">
    <property type="entry name" value="GFAT_N"/>
</dbReference>
<dbReference type="InterPro" id="IPR035466">
    <property type="entry name" value="GlmS/AgaS_SIS"/>
</dbReference>
<dbReference type="Proteomes" id="UP000281474">
    <property type="component" value="Unassembled WGS sequence"/>
</dbReference>
<keyword evidence="14" id="KW-1185">Reference proteome</keyword>
<dbReference type="GO" id="GO:0097367">
    <property type="term" value="F:carbohydrate derivative binding"/>
    <property type="evidence" value="ECO:0007669"/>
    <property type="project" value="InterPro"/>
</dbReference>
<reference evidence="13 14" key="1">
    <citation type="submission" date="2018-09" db="EMBL/GenBank/DDBJ databases">
        <title>Phylogeny of the Shewanellaceae, and recommendation for two new genera, Pseudoshewanella and Parashewanella.</title>
        <authorList>
            <person name="Wang G."/>
        </authorList>
    </citation>
    <scope>NUCLEOTIDE SEQUENCE [LARGE SCALE GENOMIC DNA]</scope>
    <source>
        <strain evidence="13 14">C51</strain>
    </source>
</reference>
<keyword evidence="6 10" id="KW-0032">Aminotransferase</keyword>
<gene>
    <name evidence="10 13" type="primary">glmS</name>
    <name evidence="13" type="ORF">D5018_05155</name>
</gene>
<dbReference type="FunFam" id="3.40.50.10490:FF:000002">
    <property type="entry name" value="Glutamine--fructose-6-phosphate aminotransferase [isomerizing]"/>
    <property type="match status" value="1"/>
</dbReference>
<feature type="active site" description="For Fru-6P isomerization activity" evidence="10">
    <location>
        <position position="604"/>
    </location>
</feature>
<evidence type="ECO:0000259" key="11">
    <source>
        <dbReference type="PROSITE" id="PS51278"/>
    </source>
</evidence>
<dbReference type="Pfam" id="PF13522">
    <property type="entry name" value="GATase_6"/>
    <property type="match status" value="1"/>
</dbReference>
<dbReference type="RefSeq" id="WP_121837939.1">
    <property type="nucleotide sequence ID" value="NZ_ML014760.1"/>
</dbReference>
<dbReference type="SUPFAM" id="SSF53697">
    <property type="entry name" value="SIS domain"/>
    <property type="match status" value="1"/>
</dbReference>
<feature type="initiator methionine" description="Removed" evidence="10">
    <location>
        <position position="1"/>
    </location>
</feature>
<evidence type="ECO:0000256" key="10">
    <source>
        <dbReference type="HAMAP-Rule" id="MF_00164"/>
    </source>
</evidence>
<dbReference type="GO" id="GO:0006002">
    <property type="term" value="P:fructose 6-phosphate metabolic process"/>
    <property type="evidence" value="ECO:0007669"/>
    <property type="project" value="TreeGrafter"/>
</dbReference>
<dbReference type="HAMAP" id="MF_00164">
    <property type="entry name" value="GlmS"/>
    <property type="match status" value="1"/>
</dbReference>
<keyword evidence="7 10" id="KW-0808">Transferase</keyword>
<evidence type="ECO:0000256" key="2">
    <source>
        <dbReference type="ARBA" id="ARBA00004496"/>
    </source>
</evidence>
<dbReference type="PROSITE" id="PS51464">
    <property type="entry name" value="SIS"/>
    <property type="match status" value="2"/>
</dbReference>
<evidence type="ECO:0000256" key="5">
    <source>
        <dbReference type="ARBA" id="ARBA00022490"/>
    </source>
</evidence>
<dbReference type="PANTHER" id="PTHR10937:SF0">
    <property type="entry name" value="GLUTAMINE--FRUCTOSE-6-PHOSPHATE TRANSAMINASE (ISOMERIZING)"/>
    <property type="match status" value="1"/>
</dbReference>
<keyword evidence="9" id="KW-0315">Glutamine amidotransferase</keyword>
<evidence type="ECO:0000256" key="9">
    <source>
        <dbReference type="ARBA" id="ARBA00022962"/>
    </source>
</evidence>
<dbReference type="GO" id="GO:0005975">
    <property type="term" value="P:carbohydrate metabolic process"/>
    <property type="evidence" value="ECO:0007669"/>
    <property type="project" value="UniProtKB-UniRule"/>
</dbReference>
<comment type="function">
    <text evidence="10">Catalyzes the first step in hexosamine metabolism, converting fructose-6P into glucosamine-6P using glutamine as a nitrogen source.</text>
</comment>
<evidence type="ECO:0000256" key="7">
    <source>
        <dbReference type="ARBA" id="ARBA00022679"/>
    </source>
</evidence>
<keyword evidence="5 10" id="KW-0963">Cytoplasm</keyword>
<dbReference type="Gene3D" id="3.40.50.10490">
    <property type="entry name" value="Glucose-6-phosphate isomerase like protein, domain 1"/>
    <property type="match status" value="2"/>
</dbReference>
<protein>
    <recommendedName>
        <fullName evidence="4 10">Glutamine--fructose-6-phosphate aminotransferase [isomerizing]</fullName>
        <ecNumber evidence="3 10">2.6.1.16</ecNumber>
    </recommendedName>
    <alternativeName>
        <fullName evidence="10">D-fructose-6-phosphate amidotransferase</fullName>
    </alternativeName>
    <alternativeName>
        <fullName evidence="10">GFAT</fullName>
    </alternativeName>
    <alternativeName>
        <fullName evidence="10">Glucosamine-6-phosphate synthase</fullName>
    </alternativeName>
    <alternativeName>
        <fullName evidence="10">Hexosephosphate aminotransferase</fullName>
    </alternativeName>
    <alternativeName>
        <fullName evidence="10">L-glutamine--D-fructose-6-phosphate amidotransferase</fullName>
    </alternativeName>
</protein>
<dbReference type="AlphaFoldDB" id="A0A3L8PZL9"/>
<dbReference type="InterPro" id="IPR005855">
    <property type="entry name" value="GFAT"/>
</dbReference>
<feature type="domain" description="SIS" evidence="12">
    <location>
        <begin position="458"/>
        <end position="599"/>
    </location>
</feature>
<evidence type="ECO:0000256" key="1">
    <source>
        <dbReference type="ARBA" id="ARBA00001031"/>
    </source>
</evidence>
<accession>A0A3L8PZL9</accession>
<dbReference type="SUPFAM" id="SSF56235">
    <property type="entry name" value="N-terminal nucleophile aminohydrolases (Ntn hydrolases)"/>
    <property type="match status" value="1"/>
</dbReference>
<dbReference type="EC" id="2.6.1.16" evidence="3 10"/>
<dbReference type="CDD" id="cd05008">
    <property type="entry name" value="SIS_GlmS_GlmD_1"/>
    <property type="match status" value="1"/>
</dbReference>
<feature type="active site" description="Nucleophile; for GATase activity" evidence="10">
    <location>
        <position position="2"/>
    </location>
</feature>
<comment type="subcellular location">
    <subcellularLocation>
        <location evidence="2 10">Cytoplasm</location>
    </subcellularLocation>
</comment>
<dbReference type="FunFam" id="3.60.20.10:FF:000006">
    <property type="entry name" value="Glutamine--fructose-6-phosphate aminotransferase [isomerizing]"/>
    <property type="match status" value="1"/>
</dbReference>
<dbReference type="InterPro" id="IPR001347">
    <property type="entry name" value="SIS_dom"/>
</dbReference>
<comment type="subunit">
    <text evidence="10">Homodimer.</text>
</comment>
<keyword evidence="8" id="KW-0677">Repeat</keyword>
<dbReference type="GO" id="GO:0006487">
    <property type="term" value="P:protein N-linked glycosylation"/>
    <property type="evidence" value="ECO:0007669"/>
    <property type="project" value="TreeGrafter"/>
</dbReference>
<feature type="domain" description="SIS" evidence="12">
    <location>
        <begin position="286"/>
        <end position="426"/>
    </location>
</feature>
<dbReference type="PANTHER" id="PTHR10937">
    <property type="entry name" value="GLUCOSAMINE--FRUCTOSE-6-PHOSPHATE AMINOTRANSFERASE, ISOMERIZING"/>
    <property type="match status" value="1"/>
</dbReference>
<dbReference type="NCBIfam" id="NF001484">
    <property type="entry name" value="PRK00331.1"/>
    <property type="match status" value="1"/>
</dbReference>
<dbReference type="NCBIfam" id="TIGR01135">
    <property type="entry name" value="glmS"/>
    <property type="match status" value="1"/>
</dbReference>
<dbReference type="InterPro" id="IPR029055">
    <property type="entry name" value="Ntn_hydrolases_N"/>
</dbReference>
<evidence type="ECO:0000256" key="8">
    <source>
        <dbReference type="ARBA" id="ARBA00022737"/>
    </source>
</evidence>
<dbReference type="Gene3D" id="3.60.20.10">
    <property type="entry name" value="Glutamine Phosphoribosylpyrophosphate, subunit 1, domain 1"/>
    <property type="match status" value="1"/>
</dbReference>
<evidence type="ECO:0000256" key="4">
    <source>
        <dbReference type="ARBA" id="ARBA00016090"/>
    </source>
</evidence>
<evidence type="ECO:0000313" key="14">
    <source>
        <dbReference type="Proteomes" id="UP000281474"/>
    </source>
</evidence>
<dbReference type="InterPro" id="IPR017932">
    <property type="entry name" value="GATase_2_dom"/>
</dbReference>
<evidence type="ECO:0000256" key="6">
    <source>
        <dbReference type="ARBA" id="ARBA00022576"/>
    </source>
</evidence>
<feature type="domain" description="Glutamine amidotransferase type-2" evidence="11">
    <location>
        <begin position="2"/>
        <end position="218"/>
    </location>
</feature>
<dbReference type="PROSITE" id="PS51278">
    <property type="entry name" value="GATASE_TYPE_2"/>
    <property type="match status" value="1"/>
</dbReference>
<proteinExistence type="inferred from homology"/>
<dbReference type="Pfam" id="PF01380">
    <property type="entry name" value="SIS"/>
    <property type="match status" value="2"/>
</dbReference>
<dbReference type="FunFam" id="3.40.50.10490:FF:000001">
    <property type="entry name" value="Glutamine--fructose-6-phosphate aminotransferase [isomerizing]"/>
    <property type="match status" value="1"/>
</dbReference>
<dbReference type="InterPro" id="IPR035490">
    <property type="entry name" value="GlmS/FrlB_SIS"/>
</dbReference>
<sequence>MCGIVGAVAQRDVADILVEGLRRLEYRGYDSAGVAVIDGDSLSRTRRLGKVQELADALNKAPVAGGTGIAHTRWATHGEPSERNAHPHISNDDIAVVHNGIIENHNELREKLRSLGYEFLSDTDTEVICHLVHHELKSHDTLLAAVQSSVKQLEGAYGTVVIDRRDANRMVVARSGSPLVIGYGFGEHFVASDQLALLPVTRTFAFLEEGDVAEITRQEVRIFDVDGNAVEREAKESEVTHDAGDKGEYRHYMLKEIYEQPQALARTIEGRIANQQVLDSAFGDNAAELLKDVKHVQIIACGTSYHAGMAARYWLEDWAGVSCNVEIASEFRYRKSHLFPNSLLVTISQSGETADTLAALRLAKEMGYTSTLTICNAPGSSLVRESDMAYMMKAGAEIGVASTKAFTVQLAGLMMLTAAIGRHNGMSDDMQAAISQSLLSLPAKVEQALSLDDSIAQLAEDFADKHHSLFLGRGDQYPIAMEGALKLKEISYIHAEAYASGELKHGPLALIDADMPVIVVAPNNELLEKLHSNVEEVRARGGLMYVFADKDAKFESDDTMKVIPVPHCDEFMAPLIYTIPLQLLSYHVALIKGTDVDQPRNLAKSVTVE</sequence>
<dbReference type="InterPro" id="IPR046348">
    <property type="entry name" value="SIS_dom_sf"/>
</dbReference>
<dbReference type="GO" id="GO:0004360">
    <property type="term" value="F:glutamine-fructose-6-phosphate transaminase (isomerizing) activity"/>
    <property type="evidence" value="ECO:0007669"/>
    <property type="project" value="UniProtKB-UniRule"/>
</dbReference>
<evidence type="ECO:0000313" key="13">
    <source>
        <dbReference type="EMBL" id="RLV60857.1"/>
    </source>
</evidence>
<name>A0A3L8PZL9_9GAMM</name>
<comment type="catalytic activity">
    <reaction evidence="1 10">
        <text>D-fructose 6-phosphate + L-glutamine = D-glucosamine 6-phosphate + L-glutamate</text>
        <dbReference type="Rhea" id="RHEA:13237"/>
        <dbReference type="ChEBI" id="CHEBI:29985"/>
        <dbReference type="ChEBI" id="CHEBI:58359"/>
        <dbReference type="ChEBI" id="CHEBI:58725"/>
        <dbReference type="ChEBI" id="CHEBI:61527"/>
        <dbReference type="EC" id="2.6.1.16"/>
    </reaction>
</comment>
<dbReference type="OrthoDB" id="9761808at2"/>
<evidence type="ECO:0000259" key="12">
    <source>
        <dbReference type="PROSITE" id="PS51464"/>
    </source>
</evidence>